<dbReference type="PATRIC" id="fig|1623450.3.peg.698"/>
<proteinExistence type="predicted"/>
<feature type="coiled-coil region" evidence="1">
    <location>
        <begin position="89"/>
        <end position="123"/>
    </location>
</feature>
<reference evidence="3 4" key="1">
    <citation type="submission" date="2015-03" db="EMBL/GenBank/DDBJ databases">
        <title>Comparative analysis of the OM43 clade including a novel species from Red Sea uncovers genomic and metabolic diversity among marine methylotrophs.</title>
        <authorList>
            <person name="Jimenez-Infante F."/>
            <person name="Ngugi D.K."/>
            <person name="Vinu M."/>
            <person name="Alam I."/>
            <person name="Kamau A."/>
            <person name="Blom J."/>
            <person name="Bajic V.B."/>
            <person name="Stingl U."/>
        </authorList>
    </citation>
    <scope>NUCLEOTIDE SEQUENCE [LARGE SCALE GENOMIC DNA]</scope>
    <source>
        <strain evidence="3 4">MBRSH7</strain>
    </source>
</reference>
<dbReference type="Proteomes" id="UP000066549">
    <property type="component" value="Chromosome"/>
</dbReference>
<evidence type="ECO:0000313" key="3">
    <source>
        <dbReference type="EMBL" id="AKO65803.1"/>
    </source>
</evidence>
<dbReference type="PRINTS" id="PR00091">
    <property type="entry name" value="NITROGNASEII"/>
</dbReference>
<gene>
    <name evidence="3" type="ORF">VI33_03535</name>
</gene>
<dbReference type="FunFam" id="3.40.50.300:FF:000285">
    <property type="entry name" value="Sporulation initiation inhibitor Soj"/>
    <property type="match status" value="1"/>
</dbReference>
<dbReference type="PANTHER" id="PTHR13696:SF52">
    <property type="entry name" value="PARA FAMILY PROTEIN CT_582"/>
    <property type="match status" value="1"/>
</dbReference>
<dbReference type="CDD" id="cd02042">
    <property type="entry name" value="ParAB_family"/>
    <property type="match status" value="1"/>
</dbReference>
<dbReference type="PIRSF" id="PIRSF009320">
    <property type="entry name" value="Nuc_binding_HP_1000"/>
    <property type="match status" value="1"/>
</dbReference>
<dbReference type="Pfam" id="PF13614">
    <property type="entry name" value="AAA_31"/>
    <property type="match status" value="1"/>
</dbReference>
<dbReference type="PANTHER" id="PTHR13696">
    <property type="entry name" value="P-LOOP CONTAINING NUCLEOSIDE TRIPHOSPHATE HYDROLASE"/>
    <property type="match status" value="1"/>
</dbReference>
<organism evidence="3 4">
    <name type="scientific">Methylophilales bacterium MBRS-H7</name>
    <dbReference type="NCBI Taxonomy" id="1623450"/>
    <lineage>
        <taxon>Bacteria</taxon>
        <taxon>Pseudomonadati</taxon>
        <taxon>Pseudomonadota</taxon>
        <taxon>Betaproteobacteria</taxon>
        <taxon>Nitrosomonadales</taxon>
        <taxon>OM43 clade</taxon>
    </lineage>
</organism>
<dbReference type="InterPro" id="IPR027417">
    <property type="entry name" value="P-loop_NTPase"/>
</dbReference>
<dbReference type="AlphaFoldDB" id="A0A0H4J255"/>
<sequence length="256" mass="28223">MMKIIAVSNQKGGVGKTTTTLNLATGLGMEGKKVLLVDLDPQGNATTGSGVEKNEVEATIYEVIMGETDINTVIHESKHHDVIPANQHLAAAELELVGKEQRVNALKNNLQQLQKNYDFILLDCPPSLGLLTLNALTAAKSVIIPMQCEYFALEGLTDLVNTIRRIKQKMNPDIEIEGLLRTIYDSRNTLSKEVSDQLSSYFPNKVYKTIIPRNIRVAEAPSFGKSAIEHDKSSKGAKAYIDLAKEIIHIEERRNG</sequence>
<protein>
    <submittedName>
        <fullName evidence="3">Chromosome partitioning protein</fullName>
    </submittedName>
</protein>
<dbReference type="OrthoDB" id="9815116at2"/>
<name>A0A0H4J255_9PROT</name>
<dbReference type="SUPFAM" id="SSF52540">
    <property type="entry name" value="P-loop containing nucleoside triphosphate hydrolases"/>
    <property type="match status" value="1"/>
</dbReference>
<evidence type="ECO:0000259" key="2">
    <source>
        <dbReference type="Pfam" id="PF13614"/>
    </source>
</evidence>
<evidence type="ECO:0000313" key="4">
    <source>
        <dbReference type="Proteomes" id="UP000066549"/>
    </source>
</evidence>
<keyword evidence="4" id="KW-1185">Reference proteome</keyword>
<dbReference type="InterPro" id="IPR025669">
    <property type="entry name" value="AAA_dom"/>
</dbReference>
<evidence type="ECO:0000256" key="1">
    <source>
        <dbReference type="SAM" id="Coils"/>
    </source>
</evidence>
<accession>A0A0H4J255</accession>
<feature type="domain" description="AAA" evidence="2">
    <location>
        <begin position="2"/>
        <end position="176"/>
    </location>
</feature>
<dbReference type="InterPro" id="IPR050678">
    <property type="entry name" value="DNA_Partitioning_ATPase"/>
</dbReference>
<dbReference type="EMBL" id="CP011002">
    <property type="protein sequence ID" value="AKO65803.1"/>
    <property type="molecule type" value="Genomic_DNA"/>
</dbReference>
<dbReference type="Gene3D" id="3.40.50.300">
    <property type="entry name" value="P-loop containing nucleotide triphosphate hydrolases"/>
    <property type="match status" value="1"/>
</dbReference>
<keyword evidence="1" id="KW-0175">Coiled coil</keyword>